<name>A0A194WS39_MOLSC</name>
<organism evidence="2 3">
    <name type="scientific">Mollisia scopiformis</name>
    <name type="common">Conifer needle endophyte fungus</name>
    <name type="synonym">Phialocephala scopiformis</name>
    <dbReference type="NCBI Taxonomy" id="149040"/>
    <lineage>
        <taxon>Eukaryota</taxon>
        <taxon>Fungi</taxon>
        <taxon>Dikarya</taxon>
        <taxon>Ascomycota</taxon>
        <taxon>Pezizomycotina</taxon>
        <taxon>Leotiomycetes</taxon>
        <taxon>Helotiales</taxon>
        <taxon>Mollisiaceae</taxon>
        <taxon>Mollisia</taxon>
    </lineage>
</organism>
<feature type="signal peptide" evidence="1">
    <location>
        <begin position="1"/>
        <end position="16"/>
    </location>
</feature>
<dbReference type="EMBL" id="KQ947428">
    <property type="protein sequence ID" value="KUJ10786.1"/>
    <property type="molecule type" value="Genomic_DNA"/>
</dbReference>
<evidence type="ECO:0000313" key="2">
    <source>
        <dbReference type="EMBL" id="KUJ10786.1"/>
    </source>
</evidence>
<accession>A0A194WS39</accession>
<evidence type="ECO:0000313" key="3">
    <source>
        <dbReference type="Proteomes" id="UP000070700"/>
    </source>
</evidence>
<dbReference type="GeneID" id="28830231"/>
<dbReference type="KEGG" id="psco:LY89DRAFT_739776"/>
<dbReference type="RefSeq" id="XP_018065141.1">
    <property type="nucleotide sequence ID" value="XM_018220505.1"/>
</dbReference>
<reference evidence="2 3" key="1">
    <citation type="submission" date="2015-10" db="EMBL/GenBank/DDBJ databases">
        <title>Full genome of DAOMC 229536 Phialocephala scopiformis, a fungal endophyte of spruce producing the potent anti-insectan compound rugulosin.</title>
        <authorList>
            <consortium name="DOE Joint Genome Institute"/>
            <person name="Walker A.K."/>
            <person name="Frasz S.L."/>
            <person name="Seifert K.A."/>
            <person name="Miller J.D."/>
            <person name="Mondo S.J."/>
            <person name="Labutti K."/>
            <person name="Lipzen A."/>
            <person name="Dockter R."/>
            <person name="Kennedy M."/>
            <person name="Grigoriev I.V."/>
            <person name="Spatafora J.W."/>
        </authorList>
    </citation>
    <scope>NUCLEOTIDE SEQUENCE [LARGE SCALE GENOMIC DNA]</scope>
    <source>
        <strain evidence="2 3">CBS 120377</strain>
    </source>
</reference>
<evidence type="ECO:0000256" key="1">
    <source>
        <dbReference type="SAM" id="SignalP"/>
    </source>
</evidence>
<protein>
    <submittedName>
        <fullName evidence="2">Uncharacterized protein</fullName>
    </submittedName>
</protein>
<dbReference type="OrthoDB" id="3466215at2759"/>
<keyword evidence="3" id="KW-1185">Reference proteome</keyword>
<keyword evidence="1" id="KW-0732">Signal</keyword>
<dbReference type="InParanoid" id="A0A194WS39"/>
<sequence>MYNLLLLSLFAPLLLGQTFSPPGWVSSANLNGKLYCARASDRATSQIVASPVPSNTIWQITSLCETTNGGLVNPDDCHFSILNTAAAFGLSVLYWQQASYWGGVNGANRRSTSTSTDAILSRIPAHIPISNVKLNKSPMPVRRAKRNAEEFNVFYNGSLPLTFIIHHQLNSTRRSSAPKEIPLFAATDGQNMYLTHITPFNSTPAASSLAKRSGFDGFNYVGTGGLKLQTMSDPVSQWTDVWNWMNTPTEAGNQTPYDVVLDQAQTAGWLGHSFLTFVHDSQTGKGDNGQWAMEGEVGSFGTDWDPNWNWCFGVYPQNC</sequence>
<gene>
    <name evidence="2" type="ORF">LY89DRAFT_739776</name>
</gene>
<feature type="chain" id="PRO_5008267461" evidence="1">
    <location>
        <begin position="17"/>
        <end position="319"/>
    </location>
</feature>
<dbReference type="Proteomes" id="UP000070700">
    <property type="component" value="Unassembled WGS sequence"/>
</dbReference>
<dbReference type="AlphaFoldDB" id="A0A194WS39"/>
<proteinExistence type="predicted"/>